<evidence type="ECO:0000313" key="11">
    <source>
        <dbReference type="EMBL" id="MFC4805413.1"/>
    </source>
</evidence>
<evidence type="ECO:0000256" key="5">
    <source>
        <dbReference type="ARBA" id="ARBA00022989"/>
    </source>
</evidence>
<evidence type="ECO:0000256" key="1">
    <source>
        <dbReference type="ARBA" id="ARBA00004651"/>
    </source>
</evidence>
<gene>
    <name evidence="11" type="ORF">ACFO4R_10005</name>
</gene>
<dbReference type="EMBL" id="JBHSHL010000050">
    <property type="protein sequence ID" value="MFC4805413.1"/>
    <property type="molecule type" value="Genomic_DNA"/>
</dbReference>
<dbReference type="Pfam" id="PF00924">
    <property type="entry name" value="MS_channel_2nd"/>
    <property type="match status" value="1"/>
</dbReference>
<dbReference type="Proteomes" id="UP001595916">
    <property type="component" value="Unassembled WGS sequence"/>
</dbReference>
<dbReference type="InterPro" id="IPR045275">
    <property type="entry name" value="MscS_archaea/bacteria_type"/>
</dbReference>
<dbReference type="InterPro" id="IPR049142">
    <property type="entry name" value="MS_channel_1st"/>
</dbReference>
<keyword evidence="6 7" id="KW-0472">Membrane</keyword>
<keyword evidence="3" id="KW-1003">Cell membrane</keyword>
<dbReference type="PANTHER" id="PTHR30221">
    <property type="entry name" value="SMALL-CONDUCTANCE MECHANOSENSITIVE CHANNEL"/>
    <property type="match status" value="1"/>
</dbReference>
<dbReference type="InterPro" id="IPR011066">
    <property type="entry name" value="MscS_channel_C_sf"/>
</dbReference>
<feature type="domain" description="Mechanosensitive ion channel MscS C-terminal" evidence="9">
    <location>
        <begin position="188"/>
        <end position="270"/>
    </location>
</feature>
<feature type="domain" description="Mechanosensitive ion channel MscS" evidence="8">
    <location>
        <begin position="114"/>
        <end position="181"/>
    </location>
</feature>
<keyword evidence="5 7" id="KW-1133">Transmembrane helix</keyword>
<dbReference type="InterPro" id="IPR008910">
    <property type="entry name" value="MSC_TM_helix"/>
</dbReference>
<dbReference type="InterPro" id="IPR023408">
    <property type="entry name" value="MscS_beta-dom_sf"/>
</dbReference>
<evidence type="ECO:0000259" key="9">
    <source>
        <dbReference type="Pfam" id="PF21082"/>
    </source>
</evidence>
<name>A0ABV9QN83_9FIRM</name>
<feature type="transmembrane region" description="Helical" evidence="7">
    <location>
        <begin position="69"/>
        <end position="88"/>
    </location>
</feature>
<feature type="domain" description="Mechanosensitive ion channel transmembrane helices 2/3" evidence="10">
    <location>
        <begin position="74"/>
        <end position="113"/>
    </location>
</feature>
<dbReference type="Pfam" id="PF21088">
    <property type="entry name" value="MS_channel_1st"/>
    <property type="match status" value="1"/>
</dbReference>
<dbReference type="Pfam" id="PF21082">
    <property type="entry name" value="MS_channel_3rd"/>
    <property type="match status" value="1"/>
</dbReference>
<dbReference type="InterPro" id="IPR010920">
    <property type="entry name" value="LSM_dom_sf"/>
</dbReference>
<evidence type="ECO:0000256" key="7">
    <source>
        <dbReference type="SAM" id="Phobius"/>
    </source>
</evidence>
<accession>A0ABV9QN83</accession>
<evidence type="ECO:0000256" key="2">
    <source>
        <dbReference type="ARBA" id="ARBA00008017"/>
    </source>
</evidence>
<evidence type="ECO:0000256" key="4">
    <source>
        <dbReference type="ARBA" id="ARBA00022692"/>
    </source>
</evidence>
<dbReference type="Gene3D" id="1.10.287.1260">
    <property type="match status" value="1"/>
</dbReference>
<organism evidence="11 12">
    <name type="scientific">Filifactor villosus</name>
    <dbReference type="NCBI Taxonomy" id="29374"/>
    <lineage>
        <taxon>Bacteria</taxon>
        <taxon>Bacillati</taxon>
        <taxon>Bacillota</taxon>
        <taxon>Clostridia</taxon>
        <taxon>Peptostreptococcales</taxon>
        <taxon>Filifactoraceae</taxon>
        <taxon>Filifactor</taxon>
    </lineage>
</organism>
<keyword evidence="12" id="KW-1185">Reference proteome</keyword>
<dbReference type="Gene3D" id="3.30.70.100">
    <property type="match status" value="1"/>
</dbReference>
<evidence type="ECO:0000256" key="3">
    <source>
        <dbReference type="ARBA" id="ARBA00022475"/>
    </source>
</evidence>
<dbReference type="InterPro" id="IPR006685">
    <property type="entry name" value="MscS_channel_2nd"/>
</dbReference>
<dbReference type="SUPFAM" id="SSF82689">
    <property type="entry name" value="Mechanosensitive channel protein MscS (YggB), C-terminal domain"/>
    <property type="match status" value="1"/>
</dbReference>
<evidence type="ECO:0000259" key="10">
    <source>
        <dbReference type="Pfam" id="PF21088"/>
    </source>
</evidence>
<dbReference type="Pfam" id="PF05552">
    <property type="entry name" value="MS_channel_1st_1"/>
    <property type="match status" value="1"/>
</dbReference>
<dbReference type="InterPro" id="IPR011014">
    <property type="entry name" value="MscS_channel_TM-2"/>
</dbReference>
<feature type="transmembrane region" description="Helical" evidence="7">
    <location>
        <begin position="28"/>
        <end position="49"/>
    </location>
</feature>
<dbReference type="SUPFAM" id="SSF50182">
    <property type="entry name" value="Sm-like ribonucleoproteins"/>
    <property type="match status" value="1"/>
</dbReference>
<evidence type="ECO:0000256" key="6">
    <source>
        <dbReference type="ARBA" id="ARBA00023136"/>
    </source>
</evidence>
<reference evidence="12" key="1">
    <citation type="journal article" date="2019" name="Int. J. Syst. Evol. Microbiol.">
        <title>The Global Catalogue of Microorganisms (GCM) 10K type strain sequencing project: providing services to taxonomists for standard genome sequencing and annotation.</title>
        <authorList>
            <consortium name="The Broad Institute Genomics Platform"/>
            <consortium name="The Broad Institute Genome Sequencing Center for Infectious Disease"/>
            <person name="Wu L."/>
            <person name="Ma J."/>
        </authorList>
    </citation>
    <scope>NUCLEOTIDE SEQUENCE [LARGE SCALE GENOMIC DNA]</scope>
    <source>
        <strain evidence="12">CCUG 46385</strain>
    </source>
</reference>
<dbReference type="Gene3D" id="2.30.30.60">
    <property type="match status" value="1"/>
</dbReference>
<evidence type="ECO:0000313" key="12">
    <source>
        <dbReference type="Proteomes" id="UP001595916"/>
    </source>
</evidence>
<dbReference type="PANTHER" id="PTHR30221:SF8">
    <property type="entry name" value="SMALL-CONDUCTANCE MECHANOSENSITIVE CHANNEL"/>
    <property type="match status" value="1"/>
</dbReference>
<proteinExistence type="inferred from homology"/>
<dbReference type="SUPFAM" id="SSF82861">
    <property type="entry name" value="Mechanosensitive channel protein MscS (YggB), transmembrane region"/>
    <property type="match status" value="1"/>
</dbReference>
<protein>
    <submittedName>
        <fullName evidence="11">Mechanosensitive ion channel family protein</fullName>
    </submittedName>
</protein>
<feature type="transmembrane region" description="Helical" evidence="7">
    <location>
        <begin position="94"/>
        <end position="112"/>
    </location>
</feature>
<comment type="subcellular location">
    <subcellularLocation>
        <location evidence="1">Cell membrane</location>
        <topology evidence="1">Multi-pass membrane protein</topology>
    </subcellularLocation>
</comment>
<keyword evidence="4 7" id="KW-0812">Transmembrane</keyword>
<sequence length="292" mass="32379">MEPIAELEQTVEEGVKAVSAFQSFLDRYGWSIVGGVVILVVGIMLATLVRRMIKKILSHQRFNTSAAGMISQTVYIVIIALTLSTVLGKLGVPMTSFVAVMGAVGVGVGLALKDTLSNVAAGLIILFFRPFRVGDTIEEEGKRAGVVSEIQIMHTILTRVDGCKVIIPNAEISKNRVINYTESPERRVDLKIQISYNSDYTKAISVLKEILNKEEAILEIPEAVIGISSFDESGITLCCMPWIRGEDYWPVYFRLMGKIKEGFDKNQIEFPYPQRVVHLAKEVKKEGNILEK</sequence>
<dbReference type="RefSeq" id="WP_379788972.1">
    <property type="nucleotide sequence ID" value="NZ_JBHSHL010000050.1"/>
</dbReference>
<dbReference type="InterPro" id="IPR049278">
    <property type="entry name" value="MS_channel_C"/>
</dbReference>
<comment type="caution">
    <text evidence="11">The sequence shown here is derived from an EMBL/GenBank/DDBJ whole genome shotgun (WGS) entry which is preliminary data.</text>
</comment>
<evidence type="ECO:0000259" key="8">
    <source>
        <dbReference type="Pfam" id="PF00924"/>
    </source>
</evidence>
<comment type="similarity">
    <text evidence="2">Belongs to the MscS (TC 1.A.23) family.</text>
</comment>